<name>A0A2P8ECQ2_9BACT</name>
<organism evidence="1 2">
    <name type="scientific">Cecembia rubra</name>
    <dbReference type="NCBI Taxonomy" id="1485585"/>
    <lineage>
        <taxon>Bacteria</taxon>
        <taxon>Pseudomonadati</taxon>
        <taxon>Bacteroidota</taxon>
        <taxon>Cytophagia</taxon>
        <taxon>Cytophagales</taxon>
        <taxon>Cyclobacteriaceae</taxon>
        <taxon>Cecembia</taxon>
    </lineage>
</organism>
<dbReference type="OrthoDB" id="837841at2"/>
<dbReference type="AlphaFoldDB" id="A0A2P8ECQ2"/>
<dbReference type="RefSeq" id="WP_106565347.1">
    <property type="nucleotide sequence ID" value="NZ_JAUVYL010000085.1"/>
</dbReference>
<evidence type="ECO:0000313" key="1">
    <source>
        <dbReference type="EMBL" id="PSL07231.1"/>
    </source>
</evidence>
<dbReference type="Proteomes" id="UP000240708">
    <property type="component" value="Unassembled WGS sequence"/>
</dbReference>
<comment type="caution">
    <text evidence="1">The sequence shown here is derived from an EMBL/GenBank/DDBJ whole genome shotgun (WGS) entry which is preliminary data.</text>
</comment>
<gene>
    <name evidence="1" type="ORF">CLV48_101161</name>
</gene>
<evidence type="ECO:0000313" key="2">
    <source>
        <dbReference type="Proteomes" id="UP000240708"/>
    </source>
</evidence>
<proteinExistence type="predicted"/>
<reference evidence="1 2" key="1">
    <citation type="submission" date="2018-03" db="EMBL/GenBank/DDBJ databases">
        <title>Genomic Encyclopedia of Archaeal and Bacterial Type Strains, Phase II (KMG-II): from individual species to whole genera.</title>
        <authorList>
            <person name="Goeker M."/>
        </authorList>
    </citation>
    <scope>NUCLEOTIDE SEQUENCE [LARGE SCALE GENOMIC DNA]</scope>
    <source>
        <strain evidence="1 2">DSM 28057</strain>
    </source>
</reference>
<sequence length="161" mass="19307">MKSNFAYQPLYPDSEITLKKFYDPIMGTSMPDTQYPWYEQVELFDIIEVCSFDFPNFPESEKIFKVVYFKLNHSEIRMKQLFNGLIRLGQPQGVILEYHKEIDTYTLKFYVHEELDAFSYVSGLQRELEKDLRFRRVLAAVISQEELFENSQRLLMKELFN</sequence>
<accession>A0A2P8ECQ2</accession>
<dbReference type="EMBL" id="PYGF01000001">
    <property type="protein sequence ID" value="PSL07231.1"/>
    <property type="molecule type" value="Genomic_DNA"/>
</dbReference>
<protein>
    <submittedName>
        <fullName evidence="1">Uncharacterized protein</fullName>
    </submittedName>
</protein>
<keyword evidence="2" id="KW-1185">Reference proteome</keyword>